<accession>A0ABP2AN93</accession>
<dbReference type="RefSeq" id="WP_055257433.1">
    <property type="nucleotide sequence ID" value="NZ_CABIXL010000002.1"/>
</dbReference>
<keyword evidence="2" id="KW-1185">Reference proteome</keyword>
<name>A0ABP2AN93_SARVE</name>
<protein>
    <submittedName>
        <fullName evidence="1">CRISPR-associated protein, CT1132 family</fullName>
    </submittedName>
</protein>
<dbReference type="Proteomes" id="UP000095488">
    <property type="component" value="Unassembled WGS sequence"/>
</dbReference>
<evidence type="ECO:0000313" key="2">
    <source>
        <dbReference type="Proteomes" id="UP000095488"/>
    </source>
</evidence>
<evidence type="ECO:0000313" key="1">
    <source>
        <dbReference type="EMBL" id="CUN58217.1"/>
    </source>
</evidence>
<comment type="caution">
    <text evidence="1">The sequence shown here is derived from an EMBL/GenBank/DDBJ whole genome shotgun (WGS) entry which is preliminary data.</text>
</comment>
<reference evidence="1 2" key="1">
    <citation type="submission" date="2015-09" db="EMBL/GenBank/DDBJ databases">
        <authorList>
            <consortium name="Pathogen Informatics"/>
            <person name="Wu L."/>
            <person name="Ma J."/>
        </authorList>
    </citation>
    <scope>NUCLEOTIDE SEQUENCE [LARGE SCALE GENOMIC DNA]</scope>
    <source>
        <strain evidence="1 2">2789STDY5834858</strain>
    </source>
</reference>
<gene>
    <name evidence="1" type="ORF">ERS852473_00542</name>
</gene>
<organism evidence="1 2">
    <name type="scientific">Sarcina ventriculi</name>
    <name type="common">Clostridium ventriculi</name>
    <dbReference type="NCBI Taxonomy" id="1267"/>
    <lineage>
        <taxon>Bacteria</taxon>
        <taxon>Bacillati</taxon>
        <taxon>Bacillota</taxon>
        <taxon>Clostridia</taxon>
        <taxon>Eubacteriales</taxon>
        <taxon>Clostridiaceae</taxon>
        <taxon>Sarcina</taxon>
    </lineage>
</organism>
<sequence length="318" mass="36079">MENNTIKNNRVYGIRAIRVKNGNLNSGFDNRPKSLADGTFYNSDVSTKYLDRDFFKKTGNNVLIKKYLKLDKDGNIYSATQQEIIEDKVKGDVPDKIVNIINEFPDVQNYGAALTGNINFGITGAVQYGIGVNVLEESNVITGDIISPYGTGNNKKKKKKDDNEIEDSKNSATNIGKSLFIDNALYVQDFRVEPYNINSLKEVYGDRLNGYTNEAYELFKKAVLFSASLINTRTKKDCYDEFAIFINLKEDSIYSINDLLSLLKINENDKKFVIDLEQLKVLDKIKDVESIELYDSNSCSFENIPAKATIKDRFEELY</sequence>
<dbReference type="Pfam" id="PF05107">
    <property type="entry name" value="Cas_Cas7"/>
    <property type="match status" value="1"/>
</dbReference>
<dbReference type="InterPro" id="IPR006482">
    <property type="entry name" value="Cas7_Csh2/Csh2"/>
</dbReference>
<proteinExistence type="predicted"/>
<dbReference type="EMBL" id="CYZR01000002">
    <property type="protein sequence ID" value="CUN58217.1"/>
    <property type="molecule type" value="Genomic_DNA"/>
</dbReference>